<dbReference type="EMBL" id="BTGU01000016">
    <property type="protein sequence ID" value="GMN43196.1"/>
    <property type="molecule type" value="Genomic_DNA"/>
</dbReference>
<dbReference type="AlphaFoldDB" id="A0AA88D572"/>
<proteinExistence type="predicted"/>
<keyword evidence="2" id="KW-1185">Reference proteome</keyword>
<evidence type="ECO:0000313" key="2">
    <source>
        <dbReference type="Proteomes" id="UP001187192"/>
    </source>
</evidence>
<protein>
    <submittedName>
        <fullName evidence="1">Uncharacterized protein</fullName>
    </submittedName>
</protein>
<gene>
    <name evidence="1" type="ORF">TIFTF001_012405</name>
</gene>
<name>A0AA88D572_FICCA</name>
<organism evidence="1 2">
    <name type="scientific">Ficus carica</name>
    <name type="common">Common fig</name>
    <dbReference type="NCBI Taxonomy" id="3494"/>
    <lineage>
        <taxon>Eukaryota</taxon>
        <taxon>Viridiplantae</taxon>
        <taxon>Streptophyta</taxon>
        <taxon>Embryophyta</taxon>
        <taxon>Tracheophyta</taxon>
        <taxon>Spermatophyta</taxon>
        <taxon>Magnoliopsida</taxon>
        <taxon>eudicotyledons</taxon>
        <taxon>Gunneridae</taxon>
        <taxon>Pentapetalae</taxon>
        <taxon>rosids</taxon>
        <taxon>fabids</taxon>
        <taxon>Rosales</taxon>
        <taxon>Moraceae</taxon>
        <taxon>Ficeae</taxon>
        <taxon>Ficus</taxon>
    </lineage>
</organism>
<accession>A0AA88D572</accession>
<reference evidence="1" key="1">
    <citation type="submission" date="2023-07" db="EMBL/GenBank/DDBJ databases">
        <title>draft genome sequence of fig (Ficus carica).</title>
        <authorList>
            <person name="Takahashi T."/>
            <person name="Nishimura K."/>
        </authorList>
    </citation>
    <scope>NUCLEOTIDE SEQUENCE</scope>
</reference>
<comment type="caution">
    <text evidence="1">The sequence shown here is derived from an EMBL/GenBank/DDBJ whole genome shotgun (WGS) entry which is preliminary data.</text>
</comment>
<evidence type="ECO:0000313" key="1">
    <source>
        <dbReference type="EMBL" id="GMN43196.1"/>
    </source>
</evidence>
<dbReference type="Proteomes" id="UP001187192">
    <property type="component" value="Unassembled WGS sequence"/>
</dbReference>
<sequence length="90" mass="9894">MIEIEIEIESVLPPLATWDRQPTIENVYVVAVDYGLAENSPKSHGCQWEGGKEGLLVEEAAVENKGCGYGWDQAGQKEIVNGIMDMEEGK</sequence>